<dbReference type="PANTHER" id="PTHR30203:SF33">
    <property type="entry name" value="BLR4455 PROTEIN"/>
    <property type="match status" value="1"/>
</dbReference>
<dbReference type="PANTHER" id="PTHR30203">
    <property type="entry name" value="OUTER MEMBRANE CATION EFFLUX PROTEIN"/>
    <property type="match status" value="1"/>
</dbReference>
<dbReference type="GO" id="GO:0015562">
    <property type="term" value="F:efflux transmembrane transporter activity"/>
    <property type="evidence" value="ECO:0007669"/>
    <property type="project" value="InterPro"/>
</dbReference>
<dbReference type="AlphaFoldDB" id="A0A4Q6Y5K5"/>
<protein>
    <submittedName>
        <fullName evidence="3">Efflux transporter outer membrane subunit</fullName>
    </submittedName>
</protein>
<sequence>MASWCVSRMPRMAKRAWAAMALLVTTAGCSFAPAYHPPVMPTVTAFKEAGPWQPATPADTAPRGDWWAVFSDPTLDALERKIATDNPSYAGALARYDAARGYLGQSRAALLPQVGVDAGITRNRQSDNRPLRGANQPDIYSADTVEASLGYELDLWGRVRNSVAAGKAEVQASGDDLAAIRLSLQAELATDFMALRGYDRQAVLLTQTVDAFAKADHLIQRRFQGGIVSGIETSRSGAQLAEARAQLADVAASRALTEHAIASLVGTPASSFTIAPVATDFDVPAVPLGLPATLIERRPDVAAAERRVAAANAGIGVAKAAFFPAIRLGASGGFQNTGLPGLFSAPNQIWSIGPSALLTLFDGGRRRAQLAVARARWASAGADYRATVLTAFQQVEDNLALLHHLGDEATAQDEAVRQAAMTERLSLNRYSKGAVTYLEVFTAQTTALQARRAALDLDTRRLQASIRLIRALGGGWTSGDHLAPAIDQ</sequence>
<dbReference type="SUPFAM" id="SSF56954">
    <property type="entry name" value="Outer membrane efflux proteins (OEP)"/>
    <property type="match status" value="1"/>
</dbReference>
<dbReference type="InterPro" id="IPR003423">
    <property type="entry name" value="OMP_efflux"/>
</dbReference>
<proteinExistence type="inferred from homology"/>
<keyword evidence="2" id="KW-0449">Lipoprotein</keyword>
<dbReference type="Proteomes" id="UP000292085">
    <property type="component" value="Unassembled WGS sequence"/>
</dbReference>
<dbReference type="InterPro" id="IPR010131">
    <property type="entry name" value="MdtP/NodT-like"/>
</dbReference>
<comment type="caution">
    <text evidence="3">The sequence shown here is derived from an EMBL/GenBank/DDBJ whole genome shotgun (WGS) entry which is preliminary data.</text>
</comment>
<reference evidence="3 4" key="1">
    <citation type="submission" date="2019-02" db="EMBL/GenBank/DDBJ databases">
        <authorList>
            <person name="Li Y."/>
        </authorList>
    </citation>
    <scope>NUCLEOTIDE SEQUENCE [LARGE SCALE GENOMIC DNA]</scope>
    <source>
        <strain evidence="3 4">3-7</strain>
    </source>
</reference>
<keyword evidence="4" id="KW-1185">Reference proteome</keyword>
<keyword evidence="2" id="KW-0564">Palmitate</keyword>
<evidence type="ECO:0000313" key="3">
    <source>
        <dbReference type="EMBL" id="RZF64707.1"/>
    </source>
</evidence>
<comment type="subcellular location">
    <subcellularLocation>
        <location evidence="2">Cell membrane</location>
        <topology evidence="2">Lipid-anchor</topology>
    </subcellularLocation>
</comment>
<evidence type="ECO:0000256" key="2">
    <source>
        <dbReference type="RuleBase" id="RU362097"/>
    </source>
</evidence>
<accession>A0A4Q6Y5K5</accession>
<dbReference type="Gene3D" id="1.20.1600.10">
    <property type="entry name" value="Outer membrane efflux proteins (OEP)"/>
    <property type="match status" value="1"/>
</dbReference>
<keyword evidence="2" id="KW-0812">Transmembrane</keyword>
<dbReference type="Gene3D" id="2.20.200.10">
    <property type="entry name" value="Outer membrane efflux proteins (OEP)"/>
    <property type="match status" value="1"/>
</dbReference>
<feature type="chain" id="PRO_5020815263" evidence="2">
    <location>
        <begin position="33"/>
        <end position="488"/>
    </location>
</feature>
<organism evidence="3 4">
    <name type="scientific">Sphingomonas populi</name>
    <dbReference type="NCBI Taxonomy" id="2484750"/>
    <lineage>
        <taxon>Bacteria</taxon>
        <taxon>Pseudomonadati</taxon>
        <taxon>Pseudomonadota</taxon>
        <taxon>Alphaproteobacteria</taxon>
        <taxon>Sphingomonadales</taxon>
        <taxon>Sphingomonadaceae</taxon>
        <taxon>Sphingomonas</taxon>
    </lineage>
</organism>
<keyword evidence="2" id="KW-0732">Signal</keyword>
<dbReference type="NCBIfam" id="TIGR01845">
    <property type="entry name" value="outer_NodT"/>
    <property type="match status" value="1"/>
</dbReference>
<keyword evidence="2" id="KW-0472">Membrane</keyword>
<evidence type="ECO:0000313" key="4">
    <source>
        <dbReference type="Proteomes" id="UP000292085"/>
    </source>
</evidence>
<feature type="signal peptide" evidence="2">
    <location>
        <begin position="1"/>
        <end position="32"/>
    </location>
</feature>
<dbReference type="GO" id="GO:0005886">
    <property type="term" value="C:plasma membrane"/>
    <property type="evidence" value="ECO:0007669"/>
    <property type="project" value="UniProtKB-SubCell"/>
</dbReference>
<keyword evidence="2" id="KW-1134">Transmembrane beta strand</keyword>
<comment type="similarity">
    <text evidence="1 2">Belongs to the outer membrane factor (OMF) (TC 1.B.17) family.</text>
</comment>
<dbReference type="OrthoDB" id="9783100at2"/>
<gene>
    <name evidence="3" type="ORF">EWE75_09960</name>
</gene>
<dbReference type="EMBL" id="SGIS01000012">
    <property type="protein sequence ID" value="RZF64707.1"/>
    <property type="molecule type" value="Genomic_DNA"/>
</dbReference>
<name>A0A4Q6Y5K5_9SPHN</name>
<dbReference type="Pfam" id="PF02321">
    <property type="entry name" value="OEP"/>
    <property type="match status" value="2"/>
</dbReference>
<evidence type="ECO:0000256" key="1">
    <source>
        <dbReference type="ARBA" id="ARBA00007613"/>
    </source>
</evidence>